<evidence type="ECO:0008006" key="4">
    <source>
        <dbReference type="Google" id="ProtNLM"/>
    </source>
</evidence>
<feature type="transmembrane region" description="Helical" evidence="1">
    <location>
        <begin position="171"/>
        <end position="191"/>
    </location>
</feature>
<comment type="caution">
    <text evidence="2">The sequence shown here is derived from an EMBL/GenBank/DDBJ whole genome shotgun (WGS) entry which is preliminary data.</text>
</comment>
<name>A0A3M2M0Y7_9ACTN</name>
<dbReference type="Proteomes" id="UP000282674">
    <property type="component" value="Unassembled WGS sequence"/>
</dbReference>
<feature type="transmembrane region" description="Helical" evidence="1">
    <location>
        <begin position="144"/>
        <end position="165"/>
    </location>
</feature>
<proteinExistence type="predicted"/>
<reference evidence="2 3" key="1">
    <citation type="submission" date="2018-10" db="EMBL/GenBank/DDBJ databases">
        <title>Isolation from soil.</title>
        <authorList>
            <person name="Hu J."/>
        </authorList>
    </citation>
    <scope>NUCLEOTIDE SEQUENCE [LARGE SCALE GENOMIC DNA]</scope>
    <source>
        <strain evidence="2 3">NEAU-Ht49</strain>
    </source>
</reference>
<keyword evidence="1" id="KW-0472">Membrane</keyword>
<dbReference type="EMBL" id="RFFG01000032">
    <property type="protein sequence ID" value="RMI42553.1"/>
    <property type="molecule type" value="Genomic_DNA"/>
</dbReference>
<feature type="transmembrane region" description="Helical" evidence="1">
    <location>
        <begin position="77"/>
        <end position="100"/>
    </location>
</feature>
<dbReference type="AlphaFoldDB" id="A0A3M2M0Y7"/>
<keyword evidence="1" id="KW-1133">Transmembrane helix</keyword>
<keyword evidence="3" id="KW-1185">Reference proteome</keyword>
<evidence type="ECO:0000256" key="1">
    <source>
        <dbReference type="SAM" id="Phobius"/>
    </source>
</evidence>
<dbReference type="OrthoDB" id="3478711at2"/>
<feature type="transmembrane region" description="Helical" evidence="1">
    <location>
        <begin position="53"/>
        <end position="71"/>
    </location>
</feature>
<protein>
    <recommendedName>
        <fullName evidence="4">PH domain-containing protein</fullName>
    </recommendedName>
</protein>
<evidence type="ECO:0000313" key="3">
    <source>
        <dbReference type="Proteomes" id="UP000282674"/>
    </source>
</evidence>
<dbReference type="RefSeq" id="WP_122195772.1">
    <property type="nucleotide sequence ID" value="NZ_JBHSKC010000007.1"/>
</dbReference>
<organism evidence="2 3">
    <name type="scientific">Actinomadura harenae</name>
    <dbReference type="NCBI Taxonomy" id="2483351"/>
    <lineage>
        <taxon>Bacteria</taxon>
        <taxon>Bacillati</taxon>
        <taxon>Actinomycetota</taxon>
        <taxon>Actinomycetes</taxon>
        <taxon>Streptosporangiales</taxon>
        <taxon>Thermomonosporaceae</taxon>
        <taxon>Actinomadura</taxon>
    </lineage>
</organism>
<keyword evidence="1" id="KW-0812">Transmembrane</keyword>
<sequence>MSDQASELRARWRALSPSLRVQIIRTGRTSEPEAQWIAVNFARMELGRVRRRIWTALAVHVVVLGTLLGVLRSVGVVGGTSTAVVAAVVSVPVVLALFAWGRGRMIAFSRILTLNASSAPDSAPVAVAPRRGERLDVRLVLGRVVVRFGAIALVLALVGAVMAALKGGMSATVVCEGAAGVILLLLLWVVVRARKVNPIMTLSESGVTVGFWKTTVPWERITGISVVPLNGRGGSGGSYVLALTVDAPERFVAGLSGTYARNAQRSASAYGTPLTFDDRYTDTSAHAVASAVSAWTGLPVRST</sequence>
<evidence type="ECO:0000313" key="2">
    <source>
        <dbReference type="EMBL" id="RMI42553.1"/>
    </source>
</evidence>
<accession>A0A3M2M0Y7</accession>
<gene>
    <name evidence="2" type="ORF">EBO15_19125</name>
</gene>